<feature type="domain" description="Cadherin-like" evidence="2">
    <location>
        <begin position="458"/>
        <end position="549"/>
    </location>
</feature>
<feature type="domain" description="Cadherin-like" evidence="2">
    <location>
        <begin position="1503"/>
        <end position="1591"/>
    </location>
</feature>
<dbReference type="PRINTS" id="PR00313">
    <property type="entry name" value="CABNDNGRPT"/>
</dbReference>
<dbReference type="SUPFAM" id="SSF51120">
    <property type="entry name" value="beta-Roll"/>
    <property type="match status" value="2"/>
</dbReference>
<dbReference type="Pfam" id="PF17892">
    <property type="entry name" value="Cadherin_5"/>
    <property type="match status" value="19"/>
</dbReference>
<dbReference type="PROSITE" id="PS00330">
    <property type="entry name" value="HEMOLYSIN_CALCIUM"/>
    <property type="match status" value="3"/>
</dbReference>
<accession>A0A917FD93</accession>
<reference evidence="3" key="1">
    <citation type="journal article" date="2014" name="Int. J. Syst. Evol. Microbiol.">
        <title>Complete genome sequence of Corynebacterium casei LMG S-19264T (=DSM 44701T), isolated from a smear-ripened cheese.</title>
        <authorList>
            <consortium name="US DOE Joint Genome Institute (JGI-PGF)"/>
            <person name="Walter F."/>
            <person name="Albersmeier A."/>
            <person name="Kalinowski J."/>
            <person name="Ruckert C."/>
        </authorList>
    </citation>
    <scope>NUCLEOTIDE SEQUENCE</scope>
    <source>
        <strain evidence="3">CGMCC 1.15254</strain>
    </source>
</reference>
<sequence>MFDLDTGANDQGLSDKVVVINNFEIEQESDLALQSTHIASDKSKSLGEQRISTGSRLSNDDDANSLQHLKVNISSEDLSSAAQAGKFALLSLDLSKYTDGTNQQIILRNLPQGVESSAGYVQGDGSIVINTSDSNEFYLAIDPQQTTVNIQLEIDIVLNTENDKDTTDDISEENSAPVATEDASLEVNEDGTLTITQADLLENVTDADGDQLTAFDLQMEGGNLTDNGDGTWTFQPNADFNGDIDLSYKVTDGESTTTVEGTIEVAAVNDAAVVSEDTSFAMNEDGTITISESQLLANASDVDGDNLSVQNLAADGGTLSDNGDGTWTFEPADDFNGSIDLTYDVSDGTTITAAGGTIEVAAVNDAAVVTEDTSFAMNEDGTITISESQLLANASDVDGDNLSVQNLAADGGTLTDNGNGTWTFEPADDFNGSIDLTYDVSDGTTTTQAGGTIEVAAVNDAAVVSEDTSFAMNEDGTITISESQLLANASDVDGDNLSVQNLAADGGTLTDNGNGTWTFEPAADFNGSIDLTYDVSDGTTTTQAGGTIEVAAVNDAAVVSEDTSFAMNEDGTITISESQLLANASDVDGDNLSVQNLAADGGTLSDNGDGTWTFEPADDFNGSIDLTYDVSDGTTTTAAGGTIEVAAVNDAAVVTEDTSFAMNEDGTITISESQLLANASDVDGDNLSVQNLAADGGTLSDNGDGTWTFEPADDFNGSIDLTYDVSDGTTTTQAGGTIEVAAVNDAAVVSEDTSFAMNEDGTITISESQLLANASDVDGDNLSVQNLAANGGTLTDNGDGTWTFEPADDFNGSIDLTYDVSDGTTTTAAGGTIEVAAVNDAAVVSEDTSFAMNEDGTITISESQLLANASDVDGDNLSVQNLAANGGTLTDNSNGTWTFEPADDFNGSIDLTYDVSDGTTTTAAGGTIEVAAVNDAAVVSEDTSFAMNEDGTITISESQLLANASDVDGDNLSVQNLAADGGTLTDNGNGTWTFEPADDFNGSIDLTYDVSDGTTTTQAGGTIEVAAVNDAAVVSEDTSFAMNEDGTITISESQLLANASDVDGDNLSVQNLAADGGTLTDNGDGTWTFEPADDFNGSIDLTYDVSDGTTTTAAGGTIEVAAVNDAAVVSEDTSFAMNEDGTITISESQLLANASDVDGDNLSVQNLAADGGTLSDNGNGTWTFEPADDFNGSIDLTYDVSDGTTTTQAGGTIEVAAVNDAAEVSEDTSFAMNEDGTITISESQLLANASDVDGDNLSVQNLAADGGTLTDNGDGTWTFEPADDFNGSIDLTYDVSDGTTTTQAGGTIEVAAVNDAAVVSEDTSFAMNEDGTITISESQLLANASDVDGDNLSVQNLAADGGTLTDNGDGTWTFEPAADFNGSIDLTYDVSDGTTTTQAGGTIEVAAVNDAAVVSEDTSFAMNEDGTITISESQLLANASDVDGDNLSVQNLAADGGTLTDNGDGTWTFEPADDFNGSIDLTYDVSDGTTTTAAGGTIEVAAVNDAAVVSEDTSFAMNEDGTITISESQLLANASDVDGDNLSVQNLAADGGTLTDNGNGTWTFEPAEDFNGSIDLTYDVSDGTTITAAGGTIEVAAVNDAAVVSEDTSFAMNEDGTITISESQLLANASDVDGDNLSVQNLAADGGTLTDNGDGTWTFEPADDFNGSIDLTYDVSDGTTTTAAGGTIEVAAVNDAAVVSEDTSFAMNEDGTITISESQLLANASDVDGDNLSVQNLAADGGTLTDNGDGTWTFEPADDFNGSIDLTYDVSDGTTTTAAGGTIEVAAVNDAAVVSEDTSFAMNEDGTITISESQLLANASDVDGDNLSVQNLAADGGTLTDNGNGTWTFEPADDFNGSIDLTYDVSDGTTTTQAGGTIEVAAVNDAAVVSEDTSFAMNEDGTITISESQLLANASDVDGDNLSVQNLAADGGTLTDNGNGTWTFEPADDFNGSIDLTYDVSDGTTTTAAGGTIEVAAVNDGPTANADTASTSEDTAVTLDLTGNDSDIESDDLNITQINGVDVSAGDSVDVGNGTVTLNEDGTVEFSADEDYSGTESFSYTVSDGIDSATSNATVDVSAVADAPTISMNIGDGTAQTVGGQTTEVTIDNNNVLDGGNGFSVSGRVIDHGQLSEASSDNIGVTNGNPSGFGVNGRASGADVETGHSNGLSEELIVDFDNDVSSVDVSFAWQNSQEDAKYELYQDGEKVGEGVIHGGSDGVDGAITIHTDDNSAFDQIIFTAPGDDDDFLINNIEFEHVEAGNPVIDYPIDINVAQTDADGSETLSDITLNDIPAGAVLLVNGEEVEVSDASATLSTNDLSDVVLRMPQNHDGFDLSASVTSTDGDDSATSSTTAQVTADAQADAPSLNLEIGEPSTIILGAEAGETTTVFSTSFGEASSGFHSGEVDGWDTNSDAIEVWNQSRYNNDYSGDGAYVELNDDARDHYDDATSINRTIDTVEDATYNIEFDYSGRPGFDENVNAIEVRINGQTVAEFSHDNSHGSDTNWQDGSFSFTGTGEPMTIEFVSVGDAQDYGRGMYLDNIDATQTLPDNPGETFVDYPVNLSAELTDTDGSETLSDVTLSDIPDGAVLLVDGQEVTITAGSANISADNLGDVVLRLPEGHGEFNLSASVTASEGSDTATTSVSAEIAAHETETPEDPVIVEPEVPLSNIEAENENTDNSNYREFDEAKDDMGGSKAFTKNNGSGRDDNMDAHNTDWKTDGKEMYTGKGGDDRVGDANDNYGDDLMSGGAGDDRVYGGAHNDVMYGDDGDNLDAATDNNTDGNDTLDGGSGNDEIYGEGGNDVLDGGSGDDFLVGGSGDDQLTGDSGTDTLHGGSGDDTLEGGSGNDELVGGSGADTLMGDGGDDKLVGGSGNDTIYGDDRNSTDWGNDDIDGGAGDDTLFGGRGSDDISGGDGNDVLDAGNDWSSNTLDGGAGDDTFYGGAGNDTMIGGEGDDLFYFGEGSGDDVVHGGDSGAEGWMDTVYLENEDGSAVAEHEWSLDLENGSIEEQADGYIELSDDASGTITFSDGSELTFEGIERFEW</sequence>
<feature type="domain" description="Cadherin-like" evidence="2">
    <location>
        <begin position="1693"/>
        <end position="1783"/>
    </location>
</feature>
<feature type="domain" description="Cadherin-like" evidence="2">
    <location>
        <begin position="363"/>
        <end position="454"/>
    </location>
</feature>
<keyword evidence="4" id="KW-1185">Reference proteome</keyword>
<evidence type="ECO:0000259" key="2">
    <source>
        <dbReference type="Pfam" id="PF17892"/>
    </source>
</evidence>
<dbReference type="InterPro" id="IPR041690">
    <property type="entry name" value="Cadherin_5"/>
</dbReference>
<protein>
    <recommendedName>
        <fullName evidence="2">Cadherin-like domain-containing protein</fullName>
    </recommendedName>
</protein>
<feature type="domain" description="Cadherin-like" evidence="2">
    <location>
        <begin position="1598"/>
        <end position="1688"/>
    </location>
</feature>
<feature type="region of interest" description="Disordered" evidence="1">
    <location>
        <begin position="2687"/>
        <end position="2734"/>
    </location>
</feature>
<feature type="compositionally biased region" description="Low complexity" evidence="1">
    <location>
        <begin position="2335"/>
        <end position="2352"/>
    </location>
</feature>
<dbReference type="InterPro" id="IPR011049">
    <property type="entry name" value="Serralysin-like_metalloprot_C"/>
</dbReference>
<dbReference type="Gene3D" id="2.60.40.2810">
    <property type="match status" value="8"/>
</dbReference>
<feature type="region of interest" description="Disordered" evidence="1">
    <location>
        <begin position="2768"/>
        <end position="2929"/>
    </location>
</feature>
<dbReference type="Gene3D" id="2.60.40.3440">
    <property type="match status" value="1"/>
</dbReference>
<feature type="domain" description="Cadherin-like" evidence="2">
    <location>
        <begin position="648"/>
        <end position="739"/>
    </location>
</feature>
<feature type="domain" description="Cadherin-like" evidence="2">
    <location>
        <begin position="1028"/>
        <end position="1118"/>
    </location>
</feature>
<organism evidence="3 4">
    <name type="scientific">Terasakiella brassicae</name>
    <dbReference type="NCBI Taxonomy" id="1634917"/>
    <lineage>
        <taxon>Bacteria</taxon>
        <taxon>Pseudomonadati</taxon>
        <taxon>Pseudomonadota</taxon>
        <taxon>Alphaproteobacteria</taxon>
        <taxon>Rhodospirillales</taxon>
        <taxon>Terasakiellaceae</taxon>
        <taxon>Terasakiella</taxon>
    </lineage>
</organism>
<feature type="domain" description="Cadherin-like" evidence="2">
    <location>
        <begin position="1788"/>
        <end position="1879"/>
    </location>
</feature>
<feature type="domain" description="Cadherin-like" evidence="2">
    <location>
        <begin position="743"/>
        <end position="833"/>
    </location>
</feature>
<dbReference type="Pfam" id="PF17963">
    <property type="entry name" value="Big_9"/>
    <property type="match status" value="1"/>
</dbReference>
<dbReference type="InterPro" id="IPR001343">
    <property type="entry name" value="Hemolysn_Ca-bd"/>
</dbReference>
<feature type="compositionally biased region" description="Low complexity" evidence="1">
    <location>
        <begin position="2772"/>
        <end position="2787"/>
    </location>
</feature>
<dbReference type="Proteomes" id="UP000632498">
    <property type="component" value="Unassembled WGS sequence"/>
</dbReference>
<name>A0A917FD93_9PROT</name>
<comment type="caution">
    <text evidence="3">The sequence shown here is derived from an EMBL/GenBank/DDBJ whole genome shotgun (WGS) entry which is preliminary data.</text>
</comment>
<dbReference type="GO" id="GO:0005509">
    <property type="term" value="F:calcium ion binding"/>
    <property type="evidence" value="ECO:0007669"/>
    <property type="project" value="InterPro"/>
</dbReference>
<feature type="domain" description="Cadherin-like" evidence="2">
    <location>
        <begin position="268"/>
        <end position="356"/>
    </location>
</feature>
<evidence type="ECO:0000256" key="1">
    <source>
        <dbReference type="SAM" id="MobiDB-lite"/>
    </source>
</evidence>
<feature type="region of interest" description="Disordered" evidence="1">
    <location>
        <begin position="2333"/>
        <end position="2352"/>
    </location>
</feature>
<feature type="domain" description="Cadherin-like" evidence="2">
    <location>
        <begin position="553"/>
        <end position="643"/>
    </location>
</feature>
<feature type="domain" description="Cadherin-like" evidence="2">
    <location>
        <begin position="933"/>
        <end position="1024"/>
    </location>
</feature>
<feature type="domain" description="Cadherin-like" evidence="2">
    <location>
        <begin position="1883"/>
        <end position="1973"/>
    </location>
</feature>
<feature type="domain" description="Cadherin-like" evidence="2">
    <location>
        <begin position="174"/>
        <end position="264"/>
    </location>
</feature>
<dbReference type="NCBIfam" id="NF012211">
    <property type="entry name" value="tand_rpt_95"/>
    <property type="match status" value="20"/>
</dbReference>
<gene>
    <name evidence="3" type="ORF">GCM10011332_25120</name>
</gene>
<dbReference type="InterPro" id="IPR018511">
    <property type="entry name" value="Hemolysin-typ_Ca-bd_CS"/>
</dbReference>
<dbReference type="EMBL" id="BMHV01000019">
    <property type="protein sequence ID" value="GGF70088.1"/>
    <property type="molecule type" value="Genomic_DNA"/>
</dbReference>
<feature type="domain" description="Cadherin-like" evidence="2">
    <location>
        <begin position="838"/>
        <end position="928"/>
    </location>
</feature>
<feature type="domain" description="Cadherin-like" evidence="2">
    <location>
        <begin position="1313"/>
        <end position="1404"/>
    </location>
</feature>
<feature type="domain" description="Cadherin-like" evidence="2">
    <location>
        <begin position="1408"/>
        <end position="1498"/>
    </location>
</feature>
<proteinExistence type="predicted"/>
<reference evidence="3" key="2">
    <citation type="submission" date="2020-09" db="EMBL/GenBank/DDBJ databases">
        <authorList>
            <person name="Sun Q."/>
            <person name="Zhou Y."/>
        </authorList>
    </citation>
    <scope>NUCLEOTIDE SEQUENCE</scope>
    <source>
        <strain evidence="3">CGMCC 1.15254</strain>
    </source>
</reference>
<feature type="domain" description="Cadherin-like" evidence="2">
    <location>
        <begin position="1218"/>
        <end position="1309"/>
    </location>
</feature>
<feature type="domain" description="Cadherin-like" evidence="2">
    <location>
        <begin position="1123"/>
        <end position="1214"/>
    </location>
</feature>
<dbReference type="Pfam" id="PF00353">
    <property type="entry name" value="HemolysinCabind"/>
    <property type="match status" value="6"/>
</dbReference>
<evidence type="ECO:0000313" key="3">
    <source>
        <dbReference type="EMBL" id="GGF70088.1"/>
    </source>
</evidence>
<feature type="compositionally biased region" description="Basic and acidic residues" evidence="1">
    <location>
        <begin position="2705"/>
        <end position="2734"/>
    </location>
</feature>
<evidence type="ECO:0000313" key="4">
    <source>
        <dbReference type="Proteomes" id="UP000632498"/>
    </source>
</evidence>